<comment type="similarity">
    <text evidence="2 8">Belongs to the Wnt family.</text>
</comment>
<gene>
    <name evidence="9" type="primary">Wnt16</name>
    <name evidence="9" type="ORF">CEXT_768921</name>
</gene>
<evidence type="ECO:0000256" key="3">
    <source>
        <dbReference type="ARBA" id="ARBA00022473"/>
    </source>
</evidence>
<dbReference type="Proteomes" id="UP001054945">
    <property type="component" value="Unassembled WGS sequence"/>
</dbReference>
<dbReference type="AlphaFoldDB" id="A0AAV4V6A8"/>
<evidence type="ECO:0000256" key="1">
    <source>
        <dbReference type="ARBA" id="ARBA00004498"/>
    </source>
</evidence>
<comment type="subcellular location">
    <subcellularLocation>
        <location evidence="1 8">Secreted</location>
        <location evidence="1 8">Extracellular space</location>
        <location evidence="1 8">Extracellular matrix</location>
    </subcellularLocation>
</comment>
<dbReference type="PANTHER" id="PTHR12027">
    <property type="entry name" value="WNT RELATED"/>
    <property type="match status" value="1"/>
</dbReference>
<organism evidence="9 10">
    <name type="scientific">Caerostris extrusa</name>
    <name type="common">Bark spider</name>
    <name type="synonym">Caerostris bankana</name>
    <dbReference type="NCBI Taxonomy" id="172846"/>
    <lineage>
        <taxon>Eukaryota</taxon>
        <taxon>Metazoa</taxon>
        <taxon>Ecdysozoa</taxon>
        <taxon>Arthropoda</taxon>
        <taxon>Chelicerata</taxon>
        <taxon>Arachnida</taxon>
        <taxon>Araneae</taxon>
        <taxon>Araneomorphae</taxon>
        <taxon>Entelegynae</taxon>
        <taxon>Araneoidea</taxon>
        <taxon>Araneidae</taxon>
        <taxon>Caerostris</taxon>
    </lineage>
</organism>
<evidence type="ECO:0000256" key="6">
    <source>
        <dbReference type="ARBA" id="ARBA00022687"/>
    </source>
</evidence>
<keyword evidence="10" id="KW-1185">Reference proteome</keyword>
<dbReference type="SMART" id="SM00097">
    <property type="entry name" value="WNT1"/>
    <property type="match status" value="1"/>
</dbReference>
<dbReference type="GO" id="GO:0005109">
    <property type="term" value="F:frizzled binding"/>
    <property type="evidence" value="ECO:0007669"/>
    <property type="project" value="TreeGrafter"/>
</dbReference>
<dbReference type="GO" id="GO:0045165">
    <property type="term" value="P:cell fate commitment"/>
    <property type="evidence" value="ECO:0007669"/>
    <property type="project" value="TreeGrafter"/>
</dbReference>
<evidence type="ECO:0000313" key="10">
    <source>
        <dbReference type="Proteomes" id="UP001054945"/>
    </source>
</evidence>
<evidence type="ECO:0000256" key="7">
    <source>
        <dbReference type="ARBA" id="ARBA00023157"/>
    </source>
</evidence>
<evidence type="ECO:0000256" key="8">
    <source>
        <dbReference type="RuleBase" id="RU003500"/>
    </source>
</evidence>
<keyword evidence="4" id="KW-0964">Secreted</keyword>
<dbReference type="Pfam" id="PF00110">
    <property type="entry name" value="wnt"/>
    <property type="match status" value="1"/>
</dbReference>
<accession>A0AAV4V6A8</accession>
<evidence type="ECO:0000313" key="9">
    <source>
        <dbReference type="EMBL" id="GIY65194.1"/>
    </source>
</evidence>
<proteinExistence type="inferred from homology"/>
<keyword evidence="7" id="KW-1015">Disulfide bond</keyword>
<dbReference type="GO" id="GO:0060070">
    <property type="term" value="P:canonical Wnt signaling pathway"/>
    <property type="evidence" value="ECO:0007669"/>
    <property type="project" value="TreeGrafter"/>
</dbReference>
<evidence type="ECO:0000256" key="2">
    <source>
        <dbReference type="ARBA" id="ARBA00005683"/>
    </source>
</evidence>
<dbReference type="PANTHER" id="PTHR12027:SF70">
    <property type="entry name" value="PROTEIN WNT-16"/>
    <property type="match status" value="1"/>
</dbReference>
<name>A0AAV4V6A8_CAEEX</name>
<dbReference type="GO" id="GO:0030182">
    <property type="term" value="P:neuron differentiation"/>
    <property type="evidence" value="ECO:0007669"/>
    <property type="project" value="TreeGrafter"/>
</dbReference>
<dbReference type="GO" id="GO:0005615">
    <property type="term" value="C:extracellular space"/>
    <property type="evidence" value="ECO:0007669"/>
    <property type="project" value="TreeGrafter"/>
</dbReference>
<evidence type="ECO:0000256" key="5">
    <source>
        <dbReference type="ARBA" id="ARBA00022530"/>
    </source>
</evidence>
<dbReference type="GO" id="GO:0005125">
    <property type="term" value="F:cytokine activity"/>
    <property type="evidence" value="ECO:0007669"/>
    <property type="project" value="TreeGrafter"/>
</dbReference>
<keyword evidence="6 8" id="KW-0879">Wnt signaling pathway</keyword>
<protein>
    <recommendedName>
        <fullName evidence="8">Protein Wnt</fullName>
    </recommendedName>
</protein>
<sequence>MKSFRAVGNQNSSQTFLADFRRDENRSHDITFHFRLRTPVGRDDLFDDTSSISSNDKFEIYITATRARTESTLPPPCRLCKKLSAQPRDGVHLRHHECGRDARRDAGVQRGNLTDCSCDASRQGAEHGGGWKWGGCSDNVRYGMMFARQFVDAPERAERKRSLRTLMNLHNNNVKAGE</sequence>
<keyword evidence="5" id="KW-0272">Extracellular matrix</keyword>
<comment type="caution">
    <text evidence="9">The sequence shown here is derived from an EMBL/GenBank/DDBJ whole genome shotgun (WGS) entry which is preliminary data.</text>
</comment>
<reference evidence="9 10" key="1">
    <citation type="submission" date="2021-06" db="EMBL/GenBank/DDBJ databases">
        <title>Caerostris extrusa draft genome.</title>
        <authorList>
            <person name="Kono N."/>
            <person name="Arakawa K."/>
        </authorList>
    </citation>
    <scope>NUCLEOTIDE SEQUENCE [LARGE SCALE GENOMIC DNA]</scope>
</reference>
<keyword evidence="3 8" id="KW-0217">Developmental protein</keyword>
<dbReference type="EMBL" id="BPLR01013974">
    <property type="protein sequence ID" value="GIY65194.1"/>
    <property type="molecule type" value="Genomic_DNA"/>
</dbReference>
<dbReference type="InterPro" id="IPR005817">
    <property type="entry name" value="Wnt"/>
</dbReference>
<evidence type="ECO:0000256" key="4">
    <source>
        <dbReference type="ARBA" id="ARBA00022525"/>
    </source>
</evidence>
<dbReference type="PRINTS" id="PR01349">
    <property type="entry name" value="WNTPROTEIN"/>
</dbReference>
<comment type="function">
    <text evidence="8">Ligand for members of the frizzled family of seven transmembrane receptors.</text>
</comment>